<protein>
    <submittedName>
        <fullName evidence="1">Uncharacterized protein</fullName>
    </submittedName>
</protein>
<name>A0A9J6FWP4_HAELO</name>
<organism evidence="1 2">
    <name type="scientific">Haemaphysalis longicornis</name>
    <name type="common">Bush tick</name>
    <dbReference type="NCBI Taxonomy" id="44386"/>
    <lineage>
        <taxon>Eukaryota</taxon>
        <taxon>Metazoa</taxon>
        <taxon>Ecdysozoa</taxon>
        <taxon>Arthropoda</taxon>
        <taxon>Chelicerata</taxon>
        <taxon>Arachnida</taxon>
        <taxon>Acari</taxon>
        <taxon>Parasitiformes</taxon>
        <taxon>Ixodida</taxon>
        <taxon>Ixodoidea</taxon>
        <taxon>Ixodidae</taxon>
        <taxon>Haemaphysalinae</taxon>
        <taxon>Haemaphysalis</taxon>
    </lineage>
</organism>
<keyword evidence="2" id="KW-1185">Reference proteome</keyword>
<evidence type="ECO:0000313" key="1">
    <source>
        <dbReference type="EMBL" id="KAH9367509.1"/>
    </source>
</evidence>
<sequence length="74" mass="8536">MNNVCDAMDRRHPKDGIRLEGKDFEVLESFLKWLNDCEEDVKARRIEAKTFLSQTTAEGLRVTVCRQFSSQNTG</sequence>
<dbReference type="AlphaFoldDB" id="A0A9J6FWP4"/>
<dbReference type="Proteomes" id="UP000821853">
    <property type="component" value="Chromosome 2"/>
</dbReference>
<comment type="caution">
    <text evidence="1">The sequence shown here is derived from an EMBL/GenBank/DDBJ whole genome shotgun (WGS) entry which is preliminary data.</text>
</comment>
<reference evidence="1 2" key="1">
    <citation type="journal article" date="2020" name="Cell">
        <title>Large-Scale Comparative Analyses of Tick Genomes Elucidate Their Genetic Diversity and Vector Capacities.</title>
        <authorList>
            <consortium name="Tick Genome and Microbiome Consortium (TIGMIC)"/>
            <person name="Jia N."/>
            <person name="Wang J."/>
            <person name="Shi W."/>
            <person name="Du L."/>
            <person name="Sun Y."/>
            <person name="Zhan W."/>
            <person name="Jiang J.F."/>
            <person name="Wang Q."/>
            <person name="Zhang B."/>
            <person name="Ji P."/>
            <person name="Bell-Sakyi L."/>
            <person name="Cui X.M."/>
            <person name="Yuan T.T."/>
            <person name="Jiang B.G."/>
            <person name="Yang W.F."/>
            <person name="Lam T.T."/>
            <person name="Chang Q.C."/>
            <person name="Ding S.J."/>
            <person name="Wang X.J."/>
            <person name="Zhu J.G."/>
            <person name="Ruan X.D."/>
            <person name="Zhao L."/>
            <person name="Wei J.T."/>
            <person name="Ye R.Z."/>
            <person name="Que T.C."/>
            <person name="Du C.H."/>
            <person name="Zhou Y.H."/>
            <person name="Cheng J.X."/>
            <person name="Dai P.F."/>
            <person name="Guo W.B."/>
            <person name="Han X.H."/>
            <person name="Huang E.J."/>
            <person name="Li L.F."/>
            <person name="Wei W."/>
            <person name="Gao Y.C."/>
            <person name="Liu J.Z."/>
            <person name="Shao H.Z."/>
            <person name="Wang X."/>
            <person name="Wang C.C."/>
            <person name="Yang T.C."/>
            <person name="Huo Q.B."/>
            <person name="Li W."/>
            <person name="Chen H.Y."/>
            <person name="Chen S.E."/>
            <person name="Zhou L.G."/>
            <person name="Ni X.B."/>
            <person name="Tian J.H."/>
            <person name="Sheng Y."/>
            <person name="Liu T."/>
            <person name="Pan Y.S."/>
            <person name="Xia L.Y."/>
            <person name="Li J."/>
            <person name="Zhao F."/>
            <person name="Cao W.C."/>
        </authorList>
    </citation>
    <scope>NUCLEOTIDE SEQUENCE [LARGE SCALE GENOMIC DNA]</scope>
    <source>
        <strain evidence="1">HaeL-2018</strain>
    </source>
</reference>
<dbReference type="OrthoDB" id="6613714at2759"/>
<dbReference type="EMBL" id="JABSTR010000004">
    <property type="protein sequence ID" value="KAH9367509.1"/>
    <property type="molecule type" value="Genomic_DNA"/>
</dbReference>
<dbReference type="VEuPathDB" id="VectorBase:HLOH_047682"/>
<gene>
    <name evidence="1" type="ORF">HPB48_009063</name>
</gene>
<accession>A0A9J6FWP4</accession>
<proteinExistence type="predicted"/>
<evidence type="ECO:0000313" key="2">
    <source>
        <dbReference type="Proteomes" id="UP000821853"/>
    </source>
</evidence>